<dbReference type="InterPro" id="IPR040758">
    <property type="entry name" value="PrmC_N"/>
</dbReference>
<feature type="binding site" evidence="5">
    <location>
        <position position="140"/>
    </location>
    <ligand>
        <name>S-adenosyl-L-methionine</name>
        <dbReference type="ChEBI" id="CHEBI:59789"/>
    </ligand>
</feature>
<dbReference type="InterPro" id="IPR004556">
    <property type="entry name" value="HemK-like"/>
</dbReference>
<sequence length="280" mass="31210">MNIRKALQTMTEALKARTEEPRWEARMILAHVTRQKPAELLFKLDEPLSQPLWATCRELTAKRREGHPLQYLVGEWDFMGETFYVEPGVLIPRPETELLVEEALRCLSPKSVFADVGVGSGAIALSVLKRMPGAKAYGLDVNERALALSQKNAQRLAVEDRITLLRSDLFSGLSEDVRLDGVLSNPPYIPTGDIEGLMTEVRDHEPLSALDGGADGLDFYRRLAGEPMPLKKGGVMLLELGQGQDSSVRQIMAPLFERTYCIQDYSGIPRIFVGCGWLKE</sequence>
<comment type="function">
    <text evidence="5">Methylates the class 1 translation termination release factors RF1/PrfA and RF2/PrfB on the glutamine residue of the universally conserved GGQ motif.</text>
</comment>
<comment type="catalytic activity">
    <reaction evidence="4 5">
        <text>L-glutaminyl-[peptide chain release factor] + S-adenosyl-L-methionine = N(5)-methyl-L-glutaminyl-[peptide chain release factor] + S-adenosyl-L-homocysteine + H(+)</text>
        <dbReference type="Rhea" id="RHEA:42896"/>
        <dbReference type="Rhea" id="RHEA-COMP:10271"/>
        <dbReference type="Rhea" id="RHEA-COMP:10272"/>
        <dbReference type="ChEBI" id="CHEBI:15378"/>
        <dbReference type="ChEBI" id="CHEBI:30011"/>
        <dbReference type="ChEBI" id="CHEBI:57856"/>
        <dbReference type="ChEBI" id="CHEBI:59789"/>
        <dbReference type="ChEBI" id="CHEBI:61891"/>
        <dbReference type="EC" id="2.1.1.297"/>
    </reaction>
</comment>
<dbReference type="EMBL" id="JACRSR010000002">
    <property type="protein sequence ID" value="MBC8531703.1"/>
    <property type="molecule type" value="Genomic_DNA"/>
</dbReference>
<feature type="binding site" evidence="5">
    <location>
        <position position="185"/>
    </location>
    <ligand>
        <name>S-adenosyl-L-methionine</name>
        <dbReference type="ChEBI" id="CHEBI:59789"/>
    </ligand>
</feature>
<dbReference type="HAMAP" id="MF_02126">
    <property type="entry name" value="RF_methyltr_PrmC"/>
    <property type="match status" value="1"/>
</dbReference>
<comment type="similarity">
    <text evidence="5">Belongs to the protein N5-glutamine methyltransferase family. PrmC subfamily.</text>
</comment>
<evidence type="ECO:0000256" key="4">
    <source>
        <dbReference type="ARBA" id="ARBA00048391"/>
    </source>
</evidence>
<evidence type="ECO:0000256" key="5">
    <source>
        <dbReference type="HAMAP-Rule" id="MF_02126"/>
    </source>
</evidence>
<keyword evidence="9" id="KW-1185">Reference proteome</keyword>
<keyword evidence="1 5" id="KW-0489">Methyltransferase</keyword>
<dbReference type="NCBIfam" id="TIGR00536">
    <property type="entry name" value="hemK_fam"/>
    <property type="match status" value="1"/>
</dbReference>
<keyword evidence="2 5" id="KW-0808">Transferase</keyword>
<comment type="caution">
    <text evidence="8">The sequence shown here is derived from an EMBL/GenBank/DDBJ whole genome shotgun (WGS) entry which is preliminary data.</text>
</comment>
<feature type="binding site" evidence="5">
    <location>
        <begin position="117"/>
        <end position="121"/>
    </location>
    <ligand>
        <name>S-adenosyl-L-methionine</name>
        <dbReference type="ChEBI" id="CHEBI:59789"/>
    </ligand>
</feature>
<evidence type="ECO:0000256" key="1">
    <source>
        <dbReference type="ARBA" id="ARBA00022603"/>
    </source>
</evidence>
<feature type="binding site" evidence="5">
    <location>
        <begin position="185"/>
        <end position="188"/>
    </location>
    <ligand>
        <name>substrate</name>
    </ligand>
</feature>
<dbReference type="InterPro" id="IPR007848">
    <property type="entry name" value="Small_mtfrase_dom"/>
</dbReference>
<dbReference type="InterPro" id="IPR019874">
    <property type="entry name" value="RF_methyltr_PrmC"/>
</dbReference>
<evidence type="ECO:0000259" key="6">
    <source>
        <dbReference type="Pfam" id="PF05175"/>
    </source>
</evidence>
<dbReference type="RefSeq" id="WP_330605398.1">
    <property type="nucleotide sequence ID" value="NZ_JACRSR010000002.1"/>
</dbReference>
<dbReference type="Pfam" id="PF05175">
    <property type="entry name" value="MTS"/>
    <property type="match status" value="1"/>
</dbReference>
<accession>A0A926D5G1</accession>
<evidence type="ECO:0000313" key="8">
    <source>
        <dbReference type="EMBL" id="MBC8531703.1"/>
    </source>
</evidence>
<proteinExistence type="inferred from homology"/>
<evidence type="ECO:0000256" key="2">
    <source>
        <dbReference type="ARBA" id="ARBA00022679"/>
    </source>
</evidence>
<dbReference type="Gene3D" id="3.40.50.150">
    <property type="entry name" value="Vaccinia Virus protein VP39"/>
    <property type="match status" value="1"/>
</dbReference>
<organism evidence="8 9">
    <name type="scientific">Gehongia tenuis</name>
    <dbReference type="NCBI Taxonomy" id="2763655"/>
    <lineage>
        <taxon>Bacteria</taxon>
        <taxon>Bacillati</taxon>
        <taxon>Bacillota</taxon>
        <taxon>Clostridia</taxon>
        <taxon>Christensenellales</taxon>
        <taxon>Christensenellaceae</taxon>
        <taxon>Gehongia</taxon>
    </lineage>
</organism>
<keyword evidence="3 5" id="KW-0949">S-adenosyl-L-methionine</keyword>
<dbReference type="NCBIfam" id="TIGR03534">
    <property type="entry name" value="RF_mod_PrmC"/>
    <property type="match status" value="1"/>
</dbReference>
<dbReference type="PANTHER" id="PTHR18895">
    <property type="entry name" value="HEMK METHYLTRANSFERASE"/>
    <property type="match status" value="1"/>
</dbReference>
<dbReference type="SUPFAM" id="SSF53335">
    <property type="entry name" value="S-adenosyl-L-methionine-dependent methyltransferases"/>
    <property type="match status" value="1"/>
</dbReference>
<dbReference type="EC" id="2.1.1.297" evidence="5"/>
<dbReference type="Pfam" id="PF17827">
    <property type="entry name" value="PrmC_N"/>
    <property type="match status" value="1"/>
</dbReference>
<dbReference type="Gene3D" id="1.10.8.10">
    <property type="entry name" value="DNA helicase RuvA subunit, C-terminal domain"/>
    <property type="match status" value="1"/>
</dbReference>
<feature type="domain" description="Release factor glutamine methyltransferase N-terminal" evidence="7">
    <location>
        <begin position="6"/>
        <end position="74"/>
    </location>
</feature>
<dbReference type="AlphaFoldDB" id="A0A926D5G1"/>
<dbReference type="GO" id="GO:0032259">
    <property type="term" value="P:methylation"/>
    <property type="evidence" value="ECO:0007669"/>
    <property type="project" value="UniProtKB-KW"/>
</dbReference>
<dbReference type="InterPro" id="IPR050320">
    <property type="entry name" value="N5-glutamine_MTase"/>
</dbReference>
<feature type="domain" description="Methyltransferase small" evidence="6">
    <location>
        <begin position="97"/>
        <end position="189"/>
    </location>
</feature>
<dbReference type="GO" id="GO:0003676">
    <property type="term" value="F:nucleic acid binding"/>
    <property type="evidence" value="ECO:0007669"/>
    <property type="project" value="InterPro"/>
</dbReference>
<dbReference type="Proteomes" id="UP000623172">
    <property type="component" value="Unassembled WGS sequence"/>
</dbReference>
<reference evidence="8" key="1">
    <citation type="submission" date="2020-08" db="EMBL/GenBank/DDBJ databases">
        <title>Genome public.</title>
        <authorList>
            <person name="Liu C."/>
            <person name="Sun Q."/>
        </authorList>
    </citation>
    <scope>NUCLEOTIDE SEQUENCE</scope>
    <source>
        <strain evidence="8">NSJ-53</strain>
    </source>
</reference>
<dbReference type="PANTHER" id="PTHR18895:SF74">
    <property type="entry name" value="MTRF1L RELEASE FACTOR GLUTAMINE METHYLTRANSFERASE"/>
    <property type="match status" value="1"/>
</dbReference>
<dbReference type="InterPro" id="IPR029063">
    <property type="entry name" value="SAM-dependent_MTases_sf"/>
</dbReference>
<evidence type="ECO:0000259" key="7">
    <source>
        <dbReference type="Pfam" id="PF17827"/>
    </source>
</evidence>
<protein>
    <recommendedName>
        <fullName evidence="5">Release factor glutamine methyltransferase</fullName>
        <shortName evidence="5">RF MTase</shortName>
        <ecNumber evidence="5">2.1.1.297</ecNumber>
    </recommendedName>
    <alternativeName>
        <fullName evidence="5">N5-glutamine methyltransferase PrmC</fullName>
    </alternativeName>
    <alternativeName>
        <fullName evidence="5">Protein-(glutamine-N5) MTase PrmC</fullName>
    </alternativeName>
    <alternativeName>
        <fullName evidence="5">Protein-glutamine N-methyltransferase PrmC</fullName>
    </alternativeName>
</protein>
<dbReference type="CDD" id="cd02440">
    <property type="entry name" value="AdoMet_MTases"/>
    <property type="match status" value="1"/>
</dbReference>
<evidence type="ECO:0000256" key="3">
    <source>
        <dbReference type="ARBA" id="ARBA00022691"/>
    </source>
</evidence>
<evidence type="ECO:0000313" key="9">
    <source>
        <dbReference type="Proteomes" id="UP000623172"/>
    </source>
</evidence>
<dbReference type="InterPro" id="IPR002052">
    <property type="entry name" value="DNA_methylase_N6_adenine_CS"/>
</dbReference>
<gene>
    <name evidence="5 8" type="primary">prmC</name>
    <name evidence="8" type="ORF">H8696_07555</name>
</gene>
<name>A0A926D5G1_9FIRM</name>
<dbReference type="PROSITE" id="PS00092">
    <property type="entry name" value="N6_MTASE"/>
    <property type="match status" value="1"/>
</dbReference>
<dbReference type="GO" id="GO:0102559">
    <property type="term" value="F:peptide chain release factor N(5)-glutamine methyltransferase activity"/>
    <property type="evidence" value="ECO:0007669"/>
    <property type="project" value="UniProtKB-EC"/>
</dbReference>
<comment type="caution">
    <text evidence="5">Lacks conserved residue(s) required for the propagation of feature annotation.</text>
</comment>